<dbReference type="Gene3D" id="3.40.710.10">
    <property type="entry name" value="DD-peptidase/beta-lactamase superfamily"/>
    <property type="match status" value="2"/>
</dbReference>
<proteinExistence type="inferred from homology"/>
<gene>
    <name evidence="4" type="primary">dacB</name>
    <name evidence="4" type="ORF">Lnau_2857</name>
</gene>
<feature type="signal peptide" evidence="3">
    <location>
        <begin position="1"/>
        <end position="19"/>
    </location>
</feature>
<accession>A0A0W0WLK8</accession>
<keyword evidence="5" id="KW-1185">Reference proteome</keyword>
<comment type="similarity">
    <text evidence="1">Belongs to the peptidase S13 family.</text>
</comment>
<evidence type="ECO:0000256" key="3">
    <source>
        <dbReference type="SAM" id="SignalP"/>
    </source>
</evidence>
<keyword evidence="2" id="KW-0378">Hydrolase</keyword>
<dbReference type="GO" id="GO:0000270">
    <property type="term" value="P:peptidoglycan metabolic process"/>
    <property type="evidence" value="ECO:0007669"/>
    <property type="project" value="TreeGrafter"/>
</dbReference>
<dbReference type="SUPFAM" id="SSF56601">
    <property type="entry name" value="beta-lactamase/transpeptidase-like"/>
    <property type="match status" value="1"/>
</dbReference>
<reference evidence="4 5" key="1">
    <citation type="submission" date="2015-11" db="EMBL/GenBank/DDBJ databases">
        <title>Genomic analysis of 38 Legionella species identifies large and diverse effector repertoires.</title>
        <authorList>
            <person name="Burstein D."/>
            <person name="Amaro F."/>
            <person name="Zusman T."/>
            <person name="Lifshitz Z."/>
            <person name="Cohen O."/>
            <person name="Gilbert J.A."/>
            <person name="Pupko T."/>
            <person name="Shuman H.A."/>
            <person name="Segal G."/>
        </authorList>
    </citation>
    <scope>NUCLEOTIDE SEQUENCE [LARGE SCALE GENOMIC DNA]</scope>
    <source>
        <strain evidence="4 5">ATCC 49506</strain>
    </source>
</reference>
<evidence type="ECO:0000313" key="5">
    <source>
        <dbReference type="Proteomes" id="UP000054725"/>
    </source>
</evidence>
<name>A0A0W0WLK8_9GAMM</name>
<dbReference type="PRINTS" id="PR00922">
    <property type="entry name" value="DADACBPTASE3"/>
</dbReference>
<dbReference type="InterPro" id="IPR012338">
    <property type="entry name" value="Beta-lactam/transpept-like"/>
</dbReference>
<dbReference type="GO" id="GO:0004185">
    <property type="term" value="F:serine-type carboxypeptidase activity"/>
    <property type="evidence" value="ECO:0007669"/>
    <property type="project" value="InterPro"/>
</dbReference>
<evidence type="ECO:0000313" key="4">
    <source>
        <dbReference type="EMBL" id="KTD33209.1"/>
    </source>
</evidence>
<keyword evidence="3" id="KW-0732">Signal</keyword>
<dbReference type="Pfam" id="PF02113">
    <property type="entry name" value="Peptidase_S13"/>
    <property type="match status" value="1"/>
</dbReference>
<dbReference type="EMBL" id="LNYO01000024">
    <property type="protein sequence ID" value="KTD33209.1"/>
    <property type="molecule type" value="Genomic_DNA"/>
</dbReference>
<keyword evidence="4" id="KW-0645">Protease</keyword>
<keyword evidence="4" id="KW-0121">Carboxypeptidase</keyword>
<dbReference type="OrthoDB" id="9802627at2"/>
<evidence type="ECO:0000256" key="2">
    <source>
        <dbReference type="ARBA" id="ARBA00022801"/>
    </source>
</evidence>
<sequence>MKRMLSGLACAFLSVSANASIQSGADRLIDAIDPTMNIGIEVVDVTTGATLFSRNRSRTFIPASNMKLFSDAAALMVLGPDYRFRNQLSTNATQLQQGALKGSLYLHLSGDPSFSHERLATLIAGLKAWHINHIQGNVYIDSSHAVANPYPPGWMATDLVYSYGAPAAPLIIDTNRLMVTVNPADKPGEPAVIETDDASGSISINNQVKTKASSAHCGVDFSMDKDNHLTVRGCVGVGQWAVMQKMAIRNPLSYAQGLVKRQLSEANIAFEGEVMLGKAPSGSLLIATETSKPISQLMADTLKPSDNLYADSLFLHAAEKLNGSPVDWGDAQFIVKKFIQQQTGIELGNAVLTDGSGLSRYDLLTPNQTVSLLRFLYERFPLSYEYIAALPVSGRDGTLQRRFKKPNQQDLVRAKTGTMTGVVSLSGYLYTANAHTLAFAIFINNRPGTSPSISGRYRSLIDALCAYFLQQKPGNNILSRVFSSNKRIKFQQNPTQAELQRGRQARWRRLETVVKQAIKGQAVTVIYRGNELVLKDNQTDAARVLNALQALRKRYAFAVALFAQSMPAAAGDKPLLLWTQSVDSLGPAQRIWIIREAVT</sequence>
<dbReference type="STRING" id="45070.Lnau_2857"/>
<dbReference type="NCBIfam" id="TIGR00666">
    <property type="entry name" value="PBP4"/>
    <property type="match status" value="1"/>
</dbReference>
<dbReference type="RefSeq" id="WP_058505820.1">
    <property type="nucleotide sequence ID" value="NZ_CAAAIF010000003.1"/>
</dbReference>
<dbReference type="Proteomes" id="UP000054725">
    <property type="component" value="Unassembled WGS sequence"/>
</dbReference>
<dbReference type="PANTHER" id="PTHR30023:SF0">
    <property type="entry name" value="PENICILLIN-SENSITIVE CARBOXYPEPTIDASE A"/>
    <property type="match status" value="1"/>
</dbReference>
<dbReference type="GO" id="GO:0006508">
    <property type="term" value="P:proteolysis"/>
    <property type="evidence" value="ECO:0007669"/>
    <property type="project" value="InterPro"/>
</dbReference>
<dbReference type="AlphaFoldDB" id="A0A0W0WLK8"/>
<comment type="caution">
    <text evidence="4">The sequence shown here is derived from an EMBL/GenBank/DDBJ whole genome shotgun (WGS) entry which is preliminary data.</text>
</comment>
<feature type="chain" id="PRO_5006915624" evidence="3">
    <location>
        <begin position="20"/>
        <end position="599"/>
    </location>
</feature>
<evidence type="ECO:0000256" key="1">
    <source>
        <dbReference type="ARBA" id="ARBA00006096"/>
    </source>
</evidence>
<dbReference type="InterPro" id="IPR000667">
    <property type="entry name" value="Peptidase_S13"/>
</dbReference>
<dbReference type="PANTHER" id="PTHR30023">
    <property type="entry name" value="D-ALANYL-D-ALANINE CARBOXYPEPTIDASE"/>
    <property type="match status" value="1"/>
</dbReference>
<dbReference type="Gene3D" id="3.50.80.20">
    <property type="entry name" value="D-Ala-D-Ala carboxypeptidase C, peptidase S13"/>
    <property type="match status" value="1"/>
</dbReference>
<protein>
    <submittedName>
        <fullName evidence="4">D-alanyl-D-alanine carboxypeptidase</fullName>
    </submittedName>
</protein>
<organism evidence="4 5">
    <name type="scientific">Legionella nautarum</name>
    <dbReference type="NCBI Taxonomy" id="45070"/>
    <lineage>
        <taxon>Bacteria</taxon>
        <taxon>Pseudomonadati</taxon>
        <taxon>Pseudomonadota</taxon>
        <taxon>Gammaproteobacteria</taxon>
        <taxon>Legionellales</taxon>
        <taxon>Legionellaceae</taxon>
        <taxon>Legionella</taxon>
    </lineage>
</organism>
<dbReference type="PATRIC" id="fig|45070.6.peg.3011"/>